<feature type="transmembrane region" description="Helical" evidence="2">
    <location>
        <begin position="235"/>
        <end position="263"/>
    </location>
</feature>
<dbReference type="PANTHER" id="PTHR40465">
    <property type="entry name" value="CHROMOSOME 1, WHOLE GENOME SHOTGUN SEQUENCE"/>
    <property type="match status" value="1"/>
</dbReference>
<feature type="transmembrane region" description="Helical" evidence="2">
    <location>
        <begin position="163"/>
        <end position="187"/>
    </location>
</feature>
<feature type="transmembrane region" description="Helical" evidence="2">
    <location>
        <begin position="269"/>
        <end position="289"/>
    </location>
</feature>
<feature type="transmembrane region" description="Helical" evidence="2">
    <location>
        <begin position="199"/>
        <end position="223"/>
    </location>
</feature>
<keyword evidence="5" id="KW-1185">Reference proteome</keyword>
<evidence type="ECO:0000313" key="4">
    <source>
        <dbReference type="EMBL" id="KAF7315689.1"/>
    </source>
</evidence>
<feature type="transmembrane region" description="Helical" evidence="2">
    <location>
        <begin position="132"/>
        <end position="151"/>
    </location>
</feature>
<sequence length="386" mass="42636">MRPLQLLPESTTQLTPIMATSAPTPGQPFTIDYAPMYNSPFISRAMLTCDYRVTPQLVGSLLNFFFFGALTIQTYVYRLCFPNDRIIVKLLVYFIYLALLVSLCLNAADVEYWFGSGFGNIIRFADARNGPFYTPLMGSIIAWLVQTFFCYRIFTIKRAAWPISLLILLLSIAQCTGGVGIGAIVYMKGNGNHDRLRNILLYLWLVGGAVADISIAATLSILLMKTAINKVTRDLVKSVVTLVIETNAFSSMVALIGLILYFAIPNTTYFLGATLTLPGIYANTLLVTLNNRAAIANSREAQANRDVSSSRPSAFSTSSRAPLNRTSGIATTQSNFPVREVSRQQDDQILREKNEGQVRSSLDGNQWRDAEEDTSEYGDVGARLHA</sequence>
<evidence type="ECO:0000256" key="2">
    <source>
        <dbReference type="SAM" id="Phobius"/>
    </source>
</evidence>
<dbReference type="InterPro" id="IPR045339">
    <property type="entry name" value="DUF6534"/>
</dbReference>
<organism evidence="4 5">
    <name type="scientific">Mycena indigotica</name>
    <dbReference type="NCBI Taxonomy" id="2126181"/>
    <lineage>
        <taxon>Eukaryota</taxon>
        <taxon>Fungi</taxon>
        <taxon>Dikarya</taxon>
        <taxon>Basidiomycota</taxon>
        <taxon>Agaricomycotina</taxon>
        <taxon>Agaricomycetes</taxon>
        <taxon>Agaricomycetidae</taxon>
        <taxon>Agaricales</taxon>
        <taxon>Marasmiineae</taxon>
        <taxon>Mycenaceae</taxon>
        <taxon>Mycena</taxon>
    </lineage>
</organism>
<dbReference type="OrthoDB" id="2953893at2759"/>
<gene>
    <name evidence="4" type="ORF">MIND_00084500</name>
</gene>
<dbReference type="PANTHER" id="PTHR40465:SF1">
    <property type="entry name" value="DUF6534 DOMAIN-CONTAINING PROTEIN"/>
    <property type="match status" value="1"/>
</dbReference>
<evidence type="ECO:0000313" key="5">
    <source>
        <dbReference type="Proteomes" id="UP000636479"/>
    </source>
</evidence>
<keyword evidence="2" id="KW-1133">Transmembrane helix</keyword>
<protein>
    <recommendedName>
        <fullName evidence="3">DUF6534 domain-containing protein</fullName>
    </recommendedName>
</protein>
<evidence type="ECO:0000256" key="1">
    <source>
        <dbReference type="SAM" id="MobiDB-lite"/>
    </source>
</evidence>
<name>A0A8H6WEG5_9AGAR</name>
<dbReference type="Pfam" id="PF20152">
    <property type="entry name" value="DUF6534"/>
    <property type="match status" value="1"/>
</dbReference>
<feature type="compositionally biased region" description="Low complexity" evidence="1">
    <location>
        <begin position="309"/>
        <end position="322"/>
    </location>
</feature>
<proteinExistence type="predicted"/>
<dbReference type="GeneID" id="59340318"/>
<feature type="transmembrane region" description="Helical" evidence="2">
    <location>
        <begin position="57"/>
        <end position="78"/>
    </location>
</feature>
<feature type="transmembrane region" description="Helical" evidence="2">
    <location>
        <begin position="90"/>
        <end position="108"/>
    </location>
</feature>
<accession>A0A8H6WEG5</accession>
<dbReference type="EMBL" id="JACAZF010000001">
    <property type="protein sequence ID" value="KAF7315689.1"/>
    <property type="molecule type" value="Genomic_DNA"/>
</dbReference>
<feature type="compositionally biased region" description="Basic and acidic residues" evidence="1">
    <location>
        <begin position="340"/>
        <end position="356"/>
    </location>
</feature>
<reference evidence="4" key="1">
    <citation type="submission" date="2020-05" db="EMBL/GenBank/DDBJ databases">
        <title>Mycena genomes resolve the evolution of fungal bioluminescence.</title>
        <authorList>
            <person name="Tsai I.J."/>
        </authorList>
    </citation>
    <scope>NUCLEOTIDE SEQUENCE</scope>
    <source>
        <strain evidence="4">171206Taipei</strain>
    </source>
</reference>
<keyword evidence="2" id="KW-0472">Membrane</keyword>
<evidence type="ECO:0000259" key="3">
    <source>
        <dbReference type="Pfam" id="PF20152"/>
    </source>
</evidence>
<dbReference type="Proteomes" id="UP000636479">
    <property type="component" value="Unassembled WGS sequence"/>
</dbReference>
<keyword evidence="2" id="KW-0812">Transmembrane</keyword>
<dbReference type="AlphaFoldDB" id="A0A8H6WEG5"/>
<comment type="caution">
    <text evidence="4">The sequence shown here is derived from an EMBL/GenBank/DDBJ whole genome shotgun (WGS) entry which is preliminary data.</text>
</comment>
<feature type="compositionally biased region" description="Polar residues" evidence="1">
    <location>
        <begin position="324"/>
        <end position="336"/>
    </location>
</feature>
<feature type="domain" description="DUF6534" evidence="3">
    <location>
        <begin position="209"/>
        <end position="293"/>
    </location>
</feature>
<dbReference type="RefSeq" id="XP_037225712.1">
    <property type="nucleotide sequence ID" value="XM_037357802.1"/>
</dbReference>
<feature type="region of interest" description="Disordered" evidence="1">
    <location>
        <begin position="300"/>
        <end position="386"/>
    </location>
</feature>